<feature type="compositionally biased region" description="Low complexity" evidence="1">
    <location>
        <begin position="211"/>
        <end position="220"/>
    </location>
</feature>
<dbReference type="AlphaFoldDB" id="V4USP7"/>
<evidence type="ECO:0000313" key="2">
    <source>
        <dbReference type="EMBL" id="ESR65561.1"/>
    </source>
</evidence>
<feature type="compositionally biased region" description="Polar residues" evidence="1">
    <location>
        <begin position="200"/>
        <end position="209"/>
    </location>
</feature>
<dbReference type="PANTHER" id="PTHR12854:SF12">
    <property type="entry name" value="POLYADENYLATE-BINDING PROTEIN INTERACTING PROTEIN"/>
    <property type="match status" value="1"/>
</dbReference>
<evidence type="ECO:0000313" key="3">
    <source>
        <dbReference type="Proteomes" id="UP000030687"/>
    </source>
</evidence>
<name>V4USP7_CITCL</name>
<proteinExistence type="predicted"/>
<dbReference type="GO" id="GO:0003729">
    <property type="term" value="F:mRNA binding"/>
    <property type="evidence" value="ECO:0007669"/>
    <property type="project" value="TreeGrafter"/>
</dbReference>
<gene>
    <name evidence="2" type="ORF">CICLE_v10007877mg</name>
</gene>
<evidence type="ECO:0008006" key="4">
    <source>
        <dbReference type="Google" id="ProtNLM"/>
    </source>
</evidence>
<accession>V4USP7</accession>
<reference evidence="2 3" key="1">
    <citation type="submission" date="2013-10" db="EMBL/GenBank/DDBJ databases">
        <authorList>
            <consortium name="International Citrus Genome Consortium"/>
            <person name="Jenkins J."/>
            <person name="Schmutz J."/>
            <person name="Prochnik S."/>
            <person name="Rokhsar D."/>
            <person name="Gmitter F."/>
            <person name="Ollitrault P."/>
            <person name="Machado M."/>
            <person name="Talon M."/>
            <person name="Wincker P."/>
            <person name="Jaillon O."/>
            <person name="Morgante M."/>
        </authorList>
    </citation>
    <scope>NUCLEOTIDE SEQUENCE</scope>
    <source>
        <strain evidence="3">cv. Clemenules</strain>
    </source>
</reference>
<evidence type="ECO:0000256" key="1">
    <source>
        <dbReference type="SAM" id="MobiDB-lite"/>
    </source>
</evidence>
<protein>
    <recommendedName>
        <fullName evidence="4">Ataxin-2 C-terminal domain-containing protein</fullName>
    </recommendedName>
</protein>
<organism evidence="2 3">
    <name type="scientific">Citrus clementina</name>
    <name type="common">Clementine</name>
    <name type="synonym">Citrus deliciosa x Citrus sinensis</name>
    <dbReference type="NCBI Taxonomy" id="85681"/>
    <lineage>
        <taxon>Eukaryota</taxon>
        <taxon>Viridiplantae</taxon>
        <taxon>Streptophyta</taxon>
        <taxon>Embryophyta</taxon>
        <taxon>Tracheophyta</taxon>
        <taxon>Spermatophyta</taxon>
        <taxon>Magnoliopsida</taxon>
        <taxon>eudicotyledons</taxon>
        <taxon>Gunneridae</taxon>
        <taxon>Pentapetalae</taxon>
        <taxon>rosids</taxon>
        <taxon>malvids</taxon>
        <taxon>Sapindales</taxon>
        <taxon>Rutaceae</taxon>
        <taxon>Aurantioideae</taxon>
        <taxon>Citrus</taxon>
    </lineage>
</organism>
<keyword evidence="3" id="KW-1185">Reference proteome</keyword>
<dbReference type="PANTHER" id="PTHR12854">
    <property type="entry name" value="ATAXIN 2-RELATED"/>
    <property type="match status" value="1"/>
</dbReference>
<feature type="region of interest" description="Disordered" evidence="1">
    <location>
        <begin position="111"/>
        <end position="220"/>
    </location>
</feature>
<dbReference type="InterPro" id="IPR045117">
    <property type="entry name" value="ATXN2-like"/>
</dbReference>
<dbReference type="EMBL" id="KI535697">
    <property type="protein sequence ID" value="ESR65561.1"/>
    <property type="molecule type" value="Genomic_DNA"/>
</dbReference>
<dbReference type="GO" id="GO:0034063">
    <property type="term" value="P:stress granule assembly"/>
    <property type="evidence" value="ECO:0007669"/>
    <property type="project" value="TreeGrafter"/>
</dbReference>
<dbReference type="Proteomes" id="UP000030687">
    <property type="component" value="Unassembled WGS sequence"/>
</dbReference>
<dbReference type="Gramene" id="ESR65561">
    <property type="protein sequence ID" value="ESR65561"/>
    <property type="gene ID" value="CICLE_v10007877mg"/>
</dbReference>
<feature type="compositionally biased region" description="Polar residues" evidence="1">
    <location>
        <begin position="114"/>
        <end position="136"/>
    </location>
</feature>
<sequence>MWFRTKGVQLPADGIAGNFAGDDVVAVAGTVPPIDGQISEAKRPIRSGLNKRRNQKRISVRNENGYFHGDGPIKAEKEHEEQMLSLKNMRNAMEVEHGKRDRMDVTKIEEASVDSVNGRQVGDKSSQGQQDSCTRTTELHKGDNVDGVQGSSTNLGACQGPVMPAEEHPNMAFKHSNGLSHDPAHELDKPENQCRERPTSADTSSQGAARSTVSTSSTPVTDVTSGLCFSSLAASTEVVPLQSAPSNKSTKEFKLNPGAKIFSPSSVNPVSATSPAIPTATSMAYVPSNSPVLPIAAAQSEVGVGPYLSHSSVPSKFVPYGTLTAANGGSAAQFSQPIVGHAGRSQPVRYAGQYPVQAGPTYVHPSSQAVMFGRVGGQLVYMQPVSNDLGVAAMSPVSARPALTPHQVQFPKHQGNAAGQALQLCIPSPMVAGGLQPFPVPSHIPVLQPPIPANRPIPVPGSNGLYSTKFP</sequence>
<feature type="compositionally biased region" description="Basic and acidic residues" evidence="1">
    <location>
        <begin position="182"/>
        <end position="199"/>
    </location>
</feature>
<dbReference type="GO" id="GO:0010494">
    <property type="term" value="C:cytoplasmic stress granule"/>
    <property type="evidence" value="ECO:0007669"/>
    <property type="project" value="TreeGrafter"/>
</dbReference>